<dbReference type="Proteomes" id="UP000486351">
    <property type="component" value="Unassembled WGS sequence"/>
</dbReference>
<dbReference type="InterPro" id="IPR013083">
    <property type="entry name" value="Znf_RING/FYVE/PHD"/>
</dbReference>
<feature type="compositionally biased region" description="Basic residues" evidence="4">
    <location>
        <begin position="272"/>
        <end position="282"/>
    </location>
</feature>
<keyword evidence="2" id="KW-0863">Zinc-finger</keyword>
<proteinExistence type="predicted"/>
<protein>
    <recommendedName>
        <fullName evidence="7">RING-type domain-containing protein</fullName>
    </recommendedName>
</protein>
<feature type="region of interest" description="Disordered" evidence="4">
    <location>
        <begin position="249"/>
        <end position="283"/>
    </location>
</feature>
<accession>A0A6G0S6Y6</accession>
<evidence type="ECO:0008006" key="7">
    <source>
        <dbReference type="Google" id="ProtNLM"/>
    </source>
</evidence>
<keyword evidence="3" id="KW-0862">Zinc</keyword>
<dbReference type="Gene3D" id="3.30.40.10">
    <property type="entry name" value="Zinc/RING finger domain, C3HC4 (zinc finger)"/>
    <property type="match status" value="1"/>
</dbReference>
<sequence>MCLAQLVRMVLSSTNVPLQCCEKVVSNDYIRDVLAPEENTYYLFLVSQPRTSVDVGKATSPTPAMTTTAGSLPAMDSSGARNTDSDFEKKPPPNTLLLLQTDVSEAIATATAEIGQVNSTLDIASAPPPEPRYLTRSSKARLAKQQNASQGGAVATSVLTSTDQASVTSSREKLCTCRGPSIVKAPCGHGICRKCLETGARRCLDMAPQGNVVPVSCCNKVLQLDLVSPILSEQEWTMYAKLMYSNATTPSTVGSKRKAAPEKKPAAVSQRAKGKAPAKRAKKTDDSKRECIACFSEVLPAKLHVGPCGHGYCPPCLKKMAKMSLSNRDQVPVRCCSMELPVEYVKSVLTKTQFDQYQRYVSERDPKTSTLKSDQDYAAVVRKNKGKQCPVCGIGVVKVAGCHAMRCSLGHGFCWNCLQSICTCGRIYQYN</sequence>
<gene>
    <name evidence="5" type="ORF">PF008_g5922</name>
</gene>
<dbReference type="InterPro" id="IPR017907">
    <property type="entry name" value="Znf_RING_CS"/>
</dbReference>
<dbReference type="PROSITE" id="PS00518">
    <property type="entry name" value="ZF_RING_1"/>
    <property type="match status" value="1"/>
</dbReference>
<dbReference type="GO" id="GO:0016567">
    <property type="term" value="P:protein ubiquitination"/>
    <property type="evidence" value="ECO:0007669"/>
    <property type="project" value="InterPro"/>
</dbReference>
<reference evidence="5 6" key="1">
    <citation type="submission" date="2018-09" db="EMBL/GenBank/DDBJ databases">
        <title>Genomic investigation of the strawberry pathogen Phytophthora fragariae indicates pathogenicity is determined by transcriptional variation in three key races.</title>
        <authorList>
            <person name="Adams T.M."/>
            <person name="Armitage A.D."/>
            <person name="Sobczyk M.K."/>
            <person name="Bates H.J."/>
            <person name="Dunwell J.M."/>
            <person name="Nellist C.F."/>
            <person name="Harrison R.J."/>
        </authorList>
    </citation>
    <scope>NUCLEOTIDE SEQUENCE [LARGE SCALE GENOMIC DNA]</scope>
    <source>
        <strain evidence="5 6">NOV-77</strain>
    </source>
</reference>
<evidence type="ECO:0000256" key="4">
    <source>
        <dbReference type="SAM" id="MobiDB-lite"/>
    </source>
</evidence>
<dbReference type="PANTHER" id="PTHR11685">
    <property type="entry name" value="RBR FAMILY RING FINGER AND IBR DOMAIN-CONTAINING"/>
    <property type="match status" value="1"/>
</dbReference>
<dbReference type="EMBL" id="QXFY01000224">
    <property type="protein sequence ID" value="KAE9351485.1"/>
    <property type="molecule type" value="Genomic_DNA"/>
</dbReference>
<dbReference type="InterPro" id="IPR031127">
    <property type="entry name" value="E3_UB_ligase_RBR"/>
</dbReference>
<evidence type="ECO:0000256" key="3">
    <source>
        <dbReference type="ARBA" id="ARBA00022833"/>
    </source>
</evidence>
<dbReference type="Gene3D" id="1.20.120.1750">
    <property type="match status" value="1"/>
</dbReference>
<evidence type="ECO:0000313" key="6">
    <source>
        <dbReference type="Proteomes" id="UP000486351"/>
    </source>
</evidence>
<dbReference type="GO" id="GO:0004842">
    <property type="term" value="F:ubiquitin-protein transferase activity"/>
    <property type="evidence" value="ECO:0007669"/>
    <property type="project" value="InterPro"/>
</dbReference>
<feature type="compositionally biased region" description="Low complexity" evidence="4">
    <location>
        <begin position="58"/>
        <end position="69"/>
    </location>
</feature>
<dbReference type="CDD" id="cd20336">
    <property type="entry name" value="Rcat_RBR"/>
    <property type="match status" value="1"/>
</dbReference>
<comment type="caution">
    <text evidence="5">The sequence shown here is derived from an EMBL/GenBank/DDBJ whole genome shotgun (WGS) entry which is preliminary data.</text>
</comment>
<evidence type="ECO:0000256" key="1">
    <source>
        <dbReference type="ARBA" id="ARBA00022723"/>
    </source>
</evidence>
<dbReference type="GO" id="GO:0008270">
    <property type="term" value="F:zinc ion binding"/>
    <property type="evidence" value="ECO:0007669"/>
    <property type="project" value="UniProtKB-KW"/>
</dbReference>
<dbReference type="SUPFAM" id="SSF57850">
    <property type="entry name" value="RING/U-box"/>
    <property type="match status" value="2"/>
</dbReference>
<keyword evidence="1" id="KW-0479">Metal-binding</keyword>
<evidence type="ECO:0000313" key="5">
    <source>
        <dbReference type="EMBL" id="KAE9351485.1"/>
    </source>
</evidence>
<name>A0A6G0S6Y6_9STRA</name>
<organism evidence="5 6">
    <name type="scientific">Phytophthora fragariae</name>
    <dbReference type="NCBI Taxonomy" id="53985"/>
    <lineage>
        <taxon>Eukaryota</taxon>
        <taxon>Sar</taxon>
        <taxon>Stramenopiles</taxon>
        <taxon>Oomycota</taxon>
        <taxon>Peronosporomycetes</taxon>
        <taxon>Peronosporales</taxon>
        <taxon>Peronosporaceae</taxon>
        <taxon>Phytophthora</taxon>
    </lineage>
</organism>
<evidence type="ECO:0000256" key="2">
    <source>
        <dbReference type="ARBA" id="ARBA00022771"/>
    </source>
</evidence>
<dbReference type="AlphaFoldDB" id="A0A6G0S6Y6"/>
<feature type="region of interest" description="Disordered" evidence="4">
    <location>
        <begin position="54"/>
        <end position="91"/>
    </location>
</feature>